<organism evidence="1 2">
    <name type="scientific">Sphingomonas vulcanisoli</name>
    <dbReference type="NCBI Taxonomy" id="1658060"/>
    <lineage>
        <taxon>Bacteria</taxon>
        <taxon>Pseudomonadati</taxon>
        <taxon>Pseudomonadota</taxon>
        <taxon>Alphaproteobacteria</taxon>
        <taxon>Sphingomonadales</taxon>
        <taxon>Sphingomonadaceae</taxon>
        <taxon>Sphingomonas</taxon>
    </lineage>
</organism>
<protein>
    <recommendedName>
        <fullName evidence="3">YbhB/YbcL family Raf kinase inhibitor-like protein</fullName>
    </recommendedName>
</protein>
<reference evidence="1 2" key="1">
    <citation type="submission" date="2020-03" db="EMBL/GenBank/DDBJ databases">
        <title>Genomic Encyclopedia of Type Strains, Phase III (KMG-III): the genomes of soil and plant-associated and newly described type strains.</title>
        <authorList>
            <person name="Whitman W."/>
        </authorList>
    </citation>
    <scope>NUCLEOTIDE SEQUENCE [LARGE SCALE GENOMIC DNA]</scope>
    <source>
        <strain evidence="1 2">CECT 8804</strain>
    </source>
</reference>
<accession>A0ABX0TTF7</accession>
<dbReference type="NCBIfam" id="TIGR00481">
    <property type="entry name" value="YbhB/YbcL family Raf kinase inhibitor-like protein"/>
    <property type="match status" value="1"/>
</dbReference>
<dbReference type="PANTHER" id="PTHR30289">
    <property type="entry name" value="UNCHARACTERIZED PROTEIN YBCL-RELATED"/>
    <property type="match status" value="1"/>
</dbReference>
<evidence type="ECO:0008006" key="3">
    <source>
        <dbReference type="Google" id="ProtNLM"/>
    </source>
</evidence>
<comment type="caution">
    <text evidence="1">The sequence shown here is derived from an EMBL/GenBank/DDBJ whole genome shotgun (WGS) entry which is preliminary data.</text>
</comment>
<sequence length="205" mass="21244">MLEHVPAWLGGLLHNVRAGHGKLVAADPSLGALEATLDLTSPAFADEGRLPIRFTADGAGTSPPLTWGEAPEGTDCFALIVEDPDAPAPRPLVHAVVWGIGAQERRLEEGAIVRDGAGGPDGDVGLNSFRSEGWLPPDPPRGHGRHDYVFQLFALSEQPDLGESPGRSAVVKAMAGKVLAVGVLIGSYSREEEASVGPAGALNPA</sequence>
<proteinExistence type="predicted"/>
<dbReference type="Pfam" id="PF01161">
    <property type="entry name" value="PBP"/>
    <property type="match status" value="1"/>
</dbReference>
<name>A0ABX0TTF7_9SPHN</name>
<dbReference type="Gene3D" id="3.90.280.10">
    <property type="entry name" value="PEBP-like"/>
    <property type="match status" value="1"/>
</dbReference>
<gene>
    <name evidence="1" type="ORF">FHS31_001156</name>
</gene>
<dbReference type="Proteomes" id="UP000727456">
    <property type="component" value="Unassembled WGS sequence"/>
</dbReference>
<dbReference type="SUPFAM" id="SSF49777">
    <property type="entry name" value="PEBP-like"/>
    <property type="match status" value="1"/>
</dbReference>
<keyword evidence="2" id="KW-1185">Reference proteome</keyword>
<dbReference type="RefSeq" id="WP_167072418.1">
    <property type="nucleotide sequence ID" value="NZ_JAAOZC010000002.1"/>
</dbReference>
<dbReference type="PANTHER" id="PTHR30289:SF1">
    <property type="entry name" value="PEBP (PHOSPHATIDYLETHANOLAMINE-BINDING PROTEIN) FAMILY PROTEIN"/>
    <property type="match status" value="1"/>
</dbReference>
<evidence type="ECO:0000313" key="1">
    <source>
        <dbReference type="EMBL" id="NIJ07560.1"/>
    </source>
</evidence>
<dbReference type="EMBL" id="JAAOZC010000002">
    <property type="protein sequence ID" value="NIJ07560.1"/>
    <property type="molecule type" value="Genomic_DNA"/>
</dbReference>
<dbReference type="InterPro" id="IPR008914">
    <property type="entry name" value="PEBP"/>
</dbReference>
<evidence type="ECO:0000313" key="2">
    <source>
        <dbReference type="Proteomes" id="UP000727456"/>
    </source>
</evidence>
<dbReference type="CDD" id="cd00865">
    <property type="entry name" value="PEBP_bact_arch"/>
    <property type="match status" value="1"/>
</dbReference>
<dbReference type="InterPro" id="IPR036610">
    <property type="entry name" value="PEBP-like_sf"/>
</dbReference>
<dbReference type="InterPro" id="IPR005247">
    <property type="entry name" value="YbhB_YbcL/LppC-like"/>
</dbReference>